<protein>
    <recommendedName>
        <fullName evidence="4">Type 1 fimbrial protein</fullName>
    </recommendedName>
</protein>
<dbReference type="RefSeq" id="WP_187058479.1">
    <property type="nucleotide sequence ID" value="NZ_CP060412.1"/>
</dbReference>
<evidence type="ECO:0000313" key="3">
    <source>
        <dbReference type="Proteomes" id="UP000515873"/>
    </source>
</evidence>
<name>A0A7G8Q8E4_9GAMM</name>
<keyword evidence="3" id="KW-1185">Reference proteome</keyword>
<sequence length="110" mass="11521">MKGWIRRTWMGCVVALALGASWAHASASGTITFVGGVVAPTCSTEGTPASFGRSMGGCGLEPNGQPAHASMYRQEVVSLESVLGSQDRLLNYYASYAGAGDAQLTIRTYE</sequence>
<evidence type="ECO:0000313" key="2">
    <source>
        <dbReference type="EMBL" id="QNK03052.1"/>
    </source>
</evidence>
<feature type="signal peptide" evidence="1">
    <location>
        <begin position="1"/>
        <end position="25"/>
    </location>
</feature>
<keyword evidence="1" id="KW-0732">Signal</keyword>
<dbReference type="AlphaFoldDB" id="A0A7G8Q8E4"/>
<gene>
    <name evidence="2" type="ORF">H8F01_08060</name>
</gene>
<organism evidence="2 3">
    <name type="scientific">Dyella telluris</name>
    <dbReference type="NCBI Taxonomy" id="2763498"/>
    <lineage>
        <taxon>Bacteria</taxon>
        <taxon>Pseudomonadati</taxon>
        <taxon>Pseudomonadota</taxon>
        <taxon>Gammaproteobacteria</taxon>
        <taxon>Lysobacterales</taxon>
        <taxon>Rhodanobacteraceae</taxon>
        <taxon>Dyella</taxon>
    </lineage>
</organism>
<dbReference type="KEGG" id="dtl:H8F01_08060"/>
<proteinExistence type="predicted"/>
<reference evidence="2 3" key="1">
    <citation type="submission" date="2020-08" db="EMBL/GenBank/DDBJ databases">
        <title>Dyella sp. G9 isolated from forest soil.</title>
        <authorList>
            <person name="Fu J."/>
            <person name="Qiu L."/>
        </authorList>
    </citation>
    <scope>NUCLEOTIDE SEQUENCE [LARGE SCALE GENOMIC DNA]</scope>
    <source>
        <strain evidence="2 3">G9</strain>
    </source>
</reference>
<dbReference type="Proteomes" id="UP000515873">
    <property type="component" value="Chromosome"/>
</dbReference>
<evidence type="ECO:0000256" key="1">
    <source>
        <dbReference type="SAM" id="SignalP"/>
    </source>
</evidence>
<evidence type="ECO:0008006" key="4">
    <source>
        <dbReference type="Google" id="ProtNLM"/>
    </source>
</evidence>
<accession>A0A7G8Q8E4</accession>
<feature type="chain" id="PRO_5028803240" description="Type 1 fimbrial protein" evidence="1">
    <location>
        <begin position="26"/>
        <end position="110"/>
    </location>
</feature>
<dbReference type="EMBL" id="CP060412">
    <property type="protein sequence ID" value="QNK03052.1"/>
    <property type="molecule type" value="Genomic_DNA"/>
</dbReference>